<dbReference type="CDD" id="cd00586">
    <property type="entry name" value="4HBT"/>
    <property type="match status" value="1"/>
</dbReference>
<reference evidence="1 2" key="1">
    <citation type="submission" date="2018-11" db="EMBL/GenBank/DDBJ databases">
        <title>Lysobacter cryohumiis sp. nov., isolated from soil in the Tianshan Mountains, Xinjiang, China.</title>
        <authorList>
            <person name="Luo Y."/>
            <person name="Sheng H."/>
        </authorList>
    </citation>
    <scope>NUCLEOTIDE SEQUENCE [LARGE SCALE GENOMIC DNA]</scope>
    <source>
        <strain evidence="1 2">ZS60</strain>
    </source>
</reference>
<comment type="caution">
    <text evidence="1">The sequence shown here is derived from an EMBL/GenBank/DDBJ whole genome shotgun (WGS) entry which is preliminary data.</text>
</comment>
<accession>A0A3M8SP42</accession>
<dbReference type="PANTHER" id="PTHR31793:SF24">
    <property type="entry name" value="LONG-CHAIN ACYL-COA THIOESTERASE FADM"/>
    <property type="match status" value="1"/>
</dbReference>
<gene>
    <name evidence="1" type="ORF">EER27_11245</name>
</gene>
<protein>
    <submittedName>
        <fullName evidence="1">Thioesterase</fullName>
    </submittedName>
</protein>
<organism evidence="1 2">
    <name type="scientific">Montanilutibacter psychrotolerans</name>
    <dbReference type="NCBI Taxonomy" id="1327343"/>
    <lineage>
        <taxon>Bacteria</taxon>
        <taxon>Pseudomonadati</taxon>
        <taxon>Pseudomonadota</taxon>
        <taxon>Gammaproteobacteria</taxon>
        <taxon>Lysobacterales</taxon>
        <taxon>Lysobacteraceae</taxon>
        <taxon>Montanilutibacter</taxon>
    </lineage>
</organism>
<proteinExistence type="predicted"/>
<dbReference type="PANTHER" id="PTHR31793">
    <property type="entry name" value="4-HYDROXYBENZOYL-COA THIOESTERASE FAMILY MEMBER"/>
    <property type="match status" value="1"/>
</dbReference>
<dbReference type="Gene3D" id="3.10.129.10">
    <property type="entry name" value="Hotdog Thioesterase"/>
    <property type="match status" value="1"/>
</dbReference>
<dbReference type="RefSeq" id="WP_123088219.1">
    <property type="nucleotide sequence ID" value="NZ_RIBS01000005.1"/>
</dbReference>
<dbReference type="EMBL" id="RIBS01000005">
    <property type="protein sequence ID" value="RNF83087.1"/>
    <property type="molecule type" value="Genomic_DNA"/>
</dbReference>
<keyword evidence="2" id="KW-1185">Reference proteome</keyword>
<dbReference type="AlphaFoldDB" id="A0A3M8SP42"/>
<dbReference type="GO" id="GO:0047617">
    <property type="term" value="F:fatty acyl-CoA hydrolase activity"/>
    <property type="evidence" value="ECO:0007669"/>
    <property type="project" value="TreeGrafter"/>
</dbReference>
<evidence type="ECO:0000313" key="1">
    <source>
        <dbReference type="EMBL" id="RNF83087.1"/>
    </source>
</evidence>
<dbReference type="SUPFAM" id="SSF54637">
    <property type="entry name" value="Thioesterase/thiol ester dehydrase-isomerase"/>
    <property type="match status" value="1"/>
</dbReference>
<dbReference type="OrthoDB" id="9799036at2"/>
<sequence>MYTKTLYAGWGDMDFNSHMRNTAYLDKAADVRQMFLIEHGFPMEAFVRLRIGPVVRKDEVEYFKEVGLQEPITVTYALAGHAEDGSRFLLRHEIFRLDGNLSARVTSAGGWLDLNERRLIAPPPALLSAMNSLERTDDFVVLPSSVKPRG</sequence>
<dbReference type="InterPro" id="IPR050563">
    <property type="entry name" value="4-hydroxybenzoyl-CoA_TE"/>
</dbReference>
<evidence type="ECO:0000313" key="2">
    <source>
        <dbReference type="Proteomes" id="UP000267049"/>
    </source>
</evidence>
<dbReference type="InterPro" id="IPR029069">
    <property type="entry name" value="HotDog_dom_sf"/>
</dbReference>
<name>A0A3M8SP42_9GAMM</name>
<dbReference type="Proteomes" id="UP000267049">
    <property type="component" value="Unassembled WGS sequence"/>
</dbReference>
<dbReference type="Pfam" id="PF13279">
    <property type="entry name" value="4HBT_2"/>
    <property type="match status" value="1"/>
</dbReference>